<evidence type="ECO:0000313" key="10">
    <source>
        <dbReference type="Proteomes" id="UP000186685"/>
    </source>
</evidence>
<evidence type="ECO:0000313" key="13">
    <source>
        <dbReference type="Proteomes" id="UP000284361"/>
    </source>
</evidence>
<evidence type="ECO:0000313" key="9">
    <source>
        <dbReference type="EMBL" id="RHN00425.1"/>
    </source>
</evidence>
<evidence type="ECO:0000313" key="14">
    <source>
        <dbReference type="Proteomes" id="UP000284916"/>
    </source>
</evidence>
<dbReference type="AlphaFoldDB" id="A0A1Q6GG75"/>
<feature type="transmembrane region" description="Helical" evidence="1">
    <location>
        <begin position="12"/>
        <end position="29"/>
    </location>
</feature>
<dbReference type="Proteomes" id="UP000285109">
    <property type="component" value="Unassembled WGS sequence"/>
</dbReference>
<gene>
    <name evidence="2" type="ORF">BHV76_07575</name>
    <name evidence="8" type="ORF">DW035_08875</name>
    <name evidence="7" type="ORF">DW204_08185</name>
    <name evidence="6" type="ORF">DW653_05160</name>
    <name evidence="5" type="ORF">DW789_02940</name>
    <name evidence="4" type="ORF">DWY14_14485</name>
    <name evidence="9" type="ORF">DWZ34_01665</name>
    <name evidence="3" type="ORF">DXB87_02785</name>
</gene>
<dbReference type="EMBL" id="QSTW01000002">
    <property type="protein sequence ID" value="RGM92971.1"/>
    <property type="molecule type" value="Genomic_DNA"/>
</dbReference>
<evidence type="ECO:0000313" key="8">
    <source>
        <dbReference type="EMBL" id="RHL15146.1"/>
    </source>
</evidence>
<sequence length="111" mass="12272">MAAASGKHKDTYRATAVFLVLTGLLYLIDKWVGFGHLGLPWVMQKDTMLLYAAIIFLWFKSDKSVGLILLGIWLIQNIGLVISLLGQMSTFLLPATLLVIGVLLYFLSSRG</sequence>
<dbReference type="Proteomes" id="UP000284916">
    <property type="component" value="Unassembled WGS sequence"/>
</dbReference>
<evidence type="ECO:0000313" key="3">
    <source>
        <dbReference type="EMBL" id="RGM92971.1"/>
    </source>
</evidence>
<reference evidence="2 10" key="1">
    <citation type="journal article" date="2016" name="Nat. Biotechnol.">
        <title>Measurement of bacterial replication rates in microbial communities.</title>
        <authorList>
            <person name="Brown C.T."/>
            <person name="Olm M.R."/>
            <person name="Thomas B.C."/>
            <person name="Banfield J.F."/>
        </authorList>
    </citation>
    <scope>NUCLEOTIDE SEQUENCE [LARGE SCALE GENOMIC DNA]</scope>
    <source>
        <strain evidence="2">45_130</strain>
    </source>
</reference>
<dbReference type="Proteomes" id="UP000283485">
    <property type="component" value="Unassembled WGS sequence"/>
</dbReference>
<dbReference type="EMBL" id="QSJG01000003">
    <property type="protein sequence ID" value="RHD58181.1"/>
    <property type="molecule type" value="Genomic_DNA"/>
</dbReference>
<feature type="transmembrane region" description="Helical" evidence="1">
    <location>
        <begin position="41"/>
        <end position="59"/>
    </location>
</feature>
<evidence type="ECO:0000313" key="11">
    <source>
        <dbReference type="Proteomes" id="UP000260814"/>
    </source>
</evidence>
<evidence type="ECO:0000313" key="7">
    <source>
        <dbReference type="EMBL" id="RHH44800.1"/>
    </source>
</evidence>
<evidence type="ECO:0000313" key="16">
    <source>
        <dbReference type="Proteomes" id="UP000285109"/>
    </source>
</evidence>
<keyword evidence="1" id="KW-0812">Transmembrane</keyword>
<evidence type="ECO:0000313" key="12">
    <source>
        <dbReference type="Proteomes" id="UP000283485"/>
    </source>
</evidence>
<dbReference type="Proteomes" id="UP000285750">
    <property type="component" value="Unassembled WGS sequence"/>
</dbReference>
<name>A0A1Q6GG75_9BACT</name>
<evidence type="ECO:0000313" key="5">
    <source>
        <dbReference type="EMBL" id="RHD58181.1"/>
    </source>
</evidence>
<dbReference type="EMBL" id="QRQK01000002">
    <property type="protein sequence ID" value="RHN00425.1"/>
    <property type="molecule type" value="Genomic_DNA"/>
</dbReference>
<accession>A0A1Q6GG75</accession>
<dbReference type="Proteomes" id="UP000260814">
    <property type="component" value="Unassembled WGS sequence"/>
</dbReference>
<evidence type="ECO:0000256" key="1">
    <source>
        <dbReference type="SAM" id="Phobius"/>
    </source>
</evidence>
<proteinExistence type="predicted"/>
<dbReference type="EMBL" id="QRHQ01000006">
    <property type="protein sequence ID" value="RHF92073.1"/>
    <property type="molecule type" value="Genomic_DNA"/>
</dbReference>
<evidence type="ECO:0000313" key="2">
    <source>
        <dbReference type="EMBL" id="OKZ10311.1"/>
    </source>
</evidence>
<reference evidence="11 12" key="2">
    <citation type="submission" date="2018-08" db="EMBL/GenBank/DDBJ databases">
        <title>A genome reference for cultivated species of the human gut microbiota.</title>
        <authorList>
            <person name="Zou Y."/>
            <person name="Xue W."/>
            <person name="Luo G."/>
        </authorList>
    </citation>
    <scope>NUCLEOTIDE SEQUENCE [LARGE SCALE GENOMIC DNA]</scope>
    <source>
        <strain evidence="4 17">AF24-16AC</strain>
        <strain evidence="9 16">AF31-28B-AC</strain>
        <strain evidence="8 14">AF39-11</strain>
        <strain evidence="7 15">AM17-44</strain>
        <strain evidence="6 12">AM23-23</strain>
        <strain evidence="5 13">AM31-10</strain>
        <strain evidence="3 11">OM06-2</strain>
    </source>
</reference>
<evidence type="ECO:0000313" key="17">
    <source>
        <dbReference type="Proteomes" id="UP000285750"/>
    </source>
</evidence>
<dbReference type="EMBL" id="QRUY01000042">
    <property type="protein sequence ID" value="RGS03597.1"/>
    <property type="molecule type" value="Genomic_DNA"/>
</dbReference>
<dbReference type="Proteomes" id="UP000284361">
    <property type="component" value="Unassembled WGS sequence"/>
</dbReference>
<feature type="transmembrane region" description="Helical" evidence="1">
    <location>
        <begin position="66"/>
        <end position="85"/>
    </location>
</feature>
<organism evidence="3 11">
    <name type="scientific">Phocaeicola plebeius</name>
    <dbReference type="NCBI Taxonomy" id="310297"/>
    <lineage>
        <taxon>Bacteria</taxon>
        <taxon>Pseudomonadati</taxon>
        <taxon>Bacteroidota</taxon>
        <taxon>Bacteroidia</taxon>
        <taxon>Bacteroidales</taxon>
        <taxon>Bacteroidaceae</taxon>
        <taxon>Phocaeicola</taxon>
    </lineage>
</organism>
<dbReference type="Proteomes" id="UP000284998">
    <property type="component" value="Unassembled WGS sequence"/>
</dbReference>
<evidence type="ECO:0000313" key="6">
    <source>
        <dbReference type="EMBL" id="RHF92073.1"/>
    </source>
</evidence>
<dbReference type="GeneID" id="43185790"/>
<comment type="caution">
    <text evidence="3">The sequence shown here is derived from an EMBL/GenBank/DDBJ whole genome shotgun (WGS) entry which is preliminary data.</text>
</comment>
<dbReference type="EMBL" id="QRJS01000016">
    <property type="protein sequence ID" value="RHH44800.1"/>
    <property type="molecule type" value="Genomic_DNA"/>
</dbReference>
<keyword evidence="1" id="KW-1133">Transmembrane helix</keyword>
<evidence type="ECO:0000313" key="15">
    <source>
        <dbReference type="Proteomes" id="UP000284998"/>
    </source>
</evidence>
<feature type="transmembrane region" description="Helical" evidence="1">
    <location>
        <begin position="91"/>
        <end position="108"/>
    </location>
</feature>
<dbReference type="EMBL" id="QROI01000012">
    <property type="protein sequence ID" value="RHL15146.1"/>
    <property type="molecule type" value="Genomic_DNA"/>
</dbReference>
<dbReference type="EMBL" id="MNQR01000020">
    <property type="protein sequence ID" value="OKZ10311.1"/>
    <property type="molecule type" value="Genomic_DNA"/>
</dbReference>
<dbReference type="RefSeq" id="WP_007563154.1">
    <property type="nucleotide sequence ID" value="NZ_CABKPU010000003.1"/>
</dbReference>
<dbReference type="Proteomes" id="UP000186685">
    <property type="component" value="Unassembled WGS sequence"/>
</dbReference>
<evidence type="ECO:0000313" key="4">
    <source>
        <dbReference type="EMBL" id="RGS03597.1"/>
    </source>
</evidence>
<protein>
    <submittedName>
        <fullName evidence="3">Uncharacterized protein</fullName>
    </submittedName>
</protein>
<keyword evidence="1" id="KW-0472">Membrane</keyword>